<evidence type="ECO:0000313" key="4">
    <source>
        <dbReference type="EMBL" id="KAK2172065.1"/>
    </source>
</evidence>
<dbReference type="SUPFAM" id="SSF52058">
    <property type="entry name" value="L domain-like"/>
    <property type="match status" value="1"/>
</dbReference>
<sequence>MAVSLQGYIRDFMQTFVFFSSNVQTTTIAIAITGSICCSIIWFIINVISAAVSDGQRTLSSPRLCAGSHRLKHSMFLPCQPAVHAHNSTRHKRHSASCRMKRLHSVVKGPLTCQPCFIFSADCTIQWAYQRCQRHLCLRSYRTRDVKAYCCHSNRRPSKPQTMRWKKPTELDFSHSKLRQCPARLSFMGPQLTQLNLSHNSLCHIPDEICCLTGLREMYLHHNHLTSIPKSVGGLTELTDLNLDHNQLTTLPESLGDLRRLQNLSLSGNRLESLPRRLYMLMNLAILRASNNNLTELPDGLCRGLTRLKFLKLSKNWLRSLPLDIGQLLRLEKLDVSMCHLTYLPHTLCLCPALSTLRLSNNRLRELPSRLGELPCLQELYVDGNQLCYLPASLVNTKLKSLTVCANPLETKTSAPWKGNGEVLIGTAGFPSLQELTARNITANTVPWMKCNLPVSLKELLENIRWCEYCGRYFFKYFQSRLEFVHIAGHQDVPVCHQICAASGERKCQFSAMPS</sequence>
<dbReference type="InterPro" id="IPR003591">
    <property type="entry name" value="Leu-rich_rpt_typical-subtyp"/>
</dbReference>
<dbReference type="PANTHER" id="PTHR48051:SF1">
    <property type="entry name" value="RAS SUPPRESSOR PROTEIN 1"/>
    <property type="match status" value="1"/>
</dbReference>
<organism evidence="4 5">
    <name type="scientific">Ridgeia piscesae</name>
    <name type="common">Tubeworm</name>
    <dbReference type="NCBI Taxonomy" id="27915"/>
    <lineage>
        <taxon>Eukaryota</taxon>
        <taxon>Metazoa</taxon>
        <taxon>Spiralia</taxon>
        <taxon>Lophotrochozoa</taxon>
        <taxon>Annelida</taxon>
        <taxon>Polychaeta</taxon>
        <taxon>Sedentaria</taxon>
        <taxon>Canalipalpata</taxon>
        <taxon>Sabellida</taxon>
        <taxon>Siboglinidae</taxon>
        <taxon>Ridgeia</taxon>
    </lineage>
</organism>
<dbReference type="PANTHER" id="PTHR48051">
    <property type="match status" value="1"/>
</dbReference>
<feature type="transmembrane region" description="Helical" evidence="3">
    <location>
        <begin position="28"/>
        <end position="53"/>
    </location>
</feature>
<dbReference type="Pfam" id="PF13855">
    <property type="entry name" value="LRR_8"/>
    <property type="match status" value="2"/>
</dbReference>
<dbReference type="SMART" id="SM00369">
    <property type="entry name" value="LRR_TYP"/>
    <property type="match status" value="9"/>
</dbReference>
<evidence type="ECO:0000256" key="1">
    <source>
        <dbReference type="ARBA" id="ARBA00022614"/>
    </source>
</evidence>
<evidence type="ECO:0000313" key="5">
    <source>
        <dbReference type="Proteomes" id="UP001209878"/>
    </source>
</evidence>
<dbReference type="Gene3D" id="3.80.10.10">
    <property type="entry name" value="Ribonuclease Inhibitor"/>
    <property type="match status" value="2"/>
</dbReference>
<dbReference type="InterPro" id="IPR032675">
    <property type="entry name" value="LRR_dom_sf"/>
</dbReference>
<reference evidence="4" key="1">
    <citation type="journal article" date="2023" name="Mol. Biol. Evol.">
        <title>Third-Generation Sequencing Reveals the Adaptive Role of the Epigenome in Three Deep-Sea Polychaetes.</title>
        <authorList>
            <person name="Perez M."/>
            <person name="Aroh O."/>
            <person name="Sun Y."/>
            <person name="Lan Y."/>
            <person name="Juniper S.K."/>
            <person name="Young C.R."/>
            <person name="Angers B."/>
            <person name="Qian P.Y."/>
        </authorList>
    </citation>
    <scope>NUCLEOTIDE SEQUENCE</scope>
    <source>
        <strain evidence="4">R07B-5</strain>
    </source>
</reference>
<keyword evidence="3" id="KW-0472">Membrane</keyword>
<dbReference type="InterPro" id="IPR050216">
    <property type="entry name" value="LRR_domain-containing"/>
</dbReference>
<evidence type="ECO:0000256" key="2">
    <source>
        <dbReference type="ARBA" id="ARBA00022737"/>
    </source>
</evidence>
<dbReference type="EMBL" id="JAODUO010000995">
    <property type="protein sequence ID" value="KAK2172065.1"/>
    <property type="molecule type" value="Genomic_DNA"/>
</dbReference>
<keyword evidence="5" id="KW-1185">Reference proteome</keyword>
<keyword evidence="1" id="KW-0433">Leucine-rich repeat</keyword>
<dbReference type="InterPro" id="IPR001611">
    <property type="entry name" value="Leu-rich_rpt"/>
</dbReference>
<dbReference type="SMART" id="SM00364">
    <property type="entry name" value="LRR_BAC"/>
    <property type="match status" value="7"/>
</dbReference>
<gene>
    <name evidence="4" type="ORF">NP493_995g00056</name>
</gene>
<keyword evidence="3" id="KW-0812">Transmembrane</keyword>
<comment type="caution">
    <text evidence="4">The sequence shown here is derived from an EMBL/GenBank/DDBJ whole genome shotgun (WGS) entry which is preliminary data.</text>
</comment>
<accession>A0AAD9KJX9</accession>
<dbReference type="Proteomes" id="UP001209878">
    <property type="component" value="Unassembled WGS sequence"/>
</dbReference>
<dbReference type="AlphaFoldDB" id="A0AAD9KJX9"/>
<proteinExistence type="predicted"/>
<protein>
    <submittedName>
        <fullName evidence="4">Uncharacterized protein</fullName>
    </submittedName>
</protein>
<dbReference type="Pfam" id="PF00560">
    <property type="entry name" value="LRR_1"/>
    <property type="match status" value="1"/>
</dbReference>
<dbReference type="PROSITE" id="PS51450">
    <property type="entry name" value="LRR"/>
    <property type="match status" value="4"/>
</dbReference>
<dbReference type="GO" id="GO:0005737">
    <property type="term" value="C:cytoplasm"/>
    <property type="evidence" value="ECO:0007669"/>
    <property type="project" value="TreeGrafter"/>
</dbReference>
<keyword evidence="3" id="KW-1133">Transmembrane helix</keyword>
<keyword evidence="2" id="KW-0677">Repeat</keyword>
<evidence type="ECO:0000256" key="3">
    <source>
        <dbReference type="SAM" id="Phobius"/>
    </source>
</evidence>
<name>A0AAD9KJX9_RIDPI</name>